<dbReference type="EMBL" id="NCKV01002096">
    <property type="protein sequence ID" value="RWS27331.1"/>
    <property type="molecule type" value="Genomic_DNA"/>
</dbReference>
<dbReference type="Gene3D" id="1.25.40.420">
    <property type="match status" value="1"/>
</dbReference>
<sequence>MTDGRCQETFTQKIISKLYLSDSFSDVSLKFGDESLPAHKLLLAASCPKFSELLTNDDENKQNETVRELDVSHISKQLFMVVLKYIYWGLIDLKSMSDDDIMKLYSLTEELQFHELIQIVGKALNEITVTVENVGKIYEVADRFKLLALNKKCIDFVDKNTTRILKKLEIFTKYPLCFIKAISELESFSRKQLELFEANVKWREINPESNSTAVFQNMRLDFVEPDKFDEVIRPTGLISDNQYFNAHRQKKINSSKIRKTVIVVFFSYILMCLFSLIQRLLS</sequence>
<gene>
    <name evidence="3" type="ORF">B4U80_12878</name>
</gene>
<dbReference type="STRING" id="299467.A0A443SIH7"/>
<keyword evidence="1" id="KW-0472">Membrane</keyword>
<keyword evidence="1" id="KW-1133">Transmembrane helix</keyword>
<dbReference type="Proteomes" id="UP000288716">
    <property type="component" value="Unassembled WGS sequence"/>
</dbReference>
<dbReference type="AlphaFoldDB" id="A0A443SIH7"/>
<dbReference type="GO" id="GO:0050804">
    <property type="term" value="P:modulation of chemical synaptic transmission"/>
    <property type="evidence" value="ECO:0007669"/>
    <property type="project" value="TreeGrafter"/>
</dbReference>
<dbReference type="GO" id="GO:0005737">
    <property type="term" value="C:cytoplasm"/>
    <property type="evidence" value="ECO:0007669"/>
    <property type="project" value="TreeGrafter"/>
</dbReference>
<dbReference type="PANTHER" id="PTHR46306:SF1">
    <property type="entry name" value="BTB_POZ DOMAIN-CONTAINING PROTEIN 9"/>
    <property type="match status" value="1"/>
</dbReference>
<dbReference type="SMART" id="SM00225">
    <property type="entry name" value="BTB"/>
    <property type="match status" value="1"/>
</dbReference>
<dbReference type="Pfam" id="PF07707">
    <property type="entry name" value="BACK"/>
    <property type="match status" value="1"/>
</dbReference>
<comment type="caution">
    <text evidence="3">The sequence shown here is derived from an EMBL/GenBank/DDBJ whole genome shotgun (WGS) entry which is preliminary data.</text>
</comment>
<dbReference type="SUPFAM" id="SSF54695">
    <property type="entry name" value="POZ domain"/>
    <property type="match status" value="1"/>
</dbReference>
<evidence type="ECO:0000259" key="2">
    <source>
        <dbReference type="PROSITE" id="PS50097"/>
    </source>
</evidence>
<organism evidence="3 4">
    <name type="scientific">Leptotrombidium deliense</name>
    <dbReference type="NCBI Taxonomy" id="299467"/>
    <lineage>
        <taxon>Eukaryota</taxon>
        <taxon>Metazoa</taxon>
        <taxon>Ecdysozoa</taxon>
        <taxon>Arthropoda</taxon>
        <taxon>Chelicerata</taxon>
        <taxon>Arachnida</taxon>
        <taxon>Acari</taxon>
        <taxon>Acariformes</taxon>
        <taxon>Trombidiformes</taxon>
        <taxon>Prostigmata</taxon>
        <taxon>Anystina</taxon>
        <taxon>Parasitengona</taxon>
        <taxon>Trombiculoidea</taxon>
        <taxon>Trombiculidae</taxon>
        <taxon>Leptotrombidium</taxon>
    </lineage>
</organism>
<evidence type="ECO:0000313" key="4">
    <source>
        <dbReference type="Proteomes" id="UP000288716"/>
    </source>
</evidence>
<dbReference type="InterPro" id="IPR011333">
    <property type="entry name" value="SKP1/BTB/POZ_sf"/>
</dbReference>
<evidence type="ECO:0000313" key="3">
    <source>
        <dbReference type="EMBL" id="RWS27331.1"/>
    </source>
</evidence>
<dbReference type="InterPro" id="IPR011705">
    <property type="entry name" value="BACK"/>
</dbReference>
<name>A0A443SIH7_9ACAR</name>
<proteinExistence type="predicted"/>
<keyword evidence="4" id="KW-1185">Reference proteome</keyword>
<feature type="domain" description="BTB" evidence="2">
    <location>
        <begin position="25"/>
        <end position="95"/>
    </location>
</feature>
<dbReference type="OrthoDB" id="6434522at2759"/>
<reference evidence="3 4" key="1">
    <citation type="journal article" date="2018" name="Gigascience">
        <title>Genomes of trombidid mites reveal novel predicted allergens and laterally-transferred genes associated with secondary metabolism.</title>
        <authorList>
            <person name="Dong X."/>
            <person name="Chaisiri K."/>
            <person name="Xia D."/>
            <person name="Armstrong S.D."/>
            <person name="Fang Y."/>
            <person name="Donnelly M.J."/>
            <person name="Kadowaki T."/>
            <person name="McGarry J.W."/>
            <person name="Darby A.C."/>
            <person name="Makepeace B.L."/>
        </authorList>
    </citation>
    <scope>NUCLEOTIDE SEQUENCE [LARGE SCALE GENOMIC DNA]</scope>
    <source>
        <strain evidence="3">UoL-UT</strain>
    </source>
</reference>
<dbReference type="PROSITE" id="PS50097">
    <property type="entry name" value="BTB"/>
    <property type="match status" value="1"/>
</dbReference>
<dbReference type="Pfam" id="PF00651">
    <property type="entry name" value="BTB"/>
    <property type="match status" value="1"/>
</dbReference>
<evidence type="ECO:0000256" key="1">
    <source>
        <dbReference type="SAM" id="Phobius"/>
    </source>
</evidence>
<feature type="transmembrane region" description="Helical" evidence="1">
    <location>
        <begin position="260"/>
        <end position="281"/>
    </location>
</feature>
<keyword evidence="1" id="KW-0812">Transmembrane</keyword>
<dbReference type="GO" id="GO:0008344">
    <property type="term" value="P:adult locomotory behavior"/>
    <property type="evidence" value="ECO:0007669"/>
    <property type="project" value="TreeGrafter"/>
</dbReference>
<dbReference type="PANTHER" id="PTHR46306">
    <property type="entry name" value="BTB/POZ DOMAIN-CONTAINING PROTEIN 9"/>
    <property type="match status" value="1"/>
</dbReference>
<dbReference type="InterPro" id="IPR000210">
    <property type="entry name" value="BTB/POZ_dom"/>
</dbReference>
<protein>
    <submittedName>
        <fullName evidence="3">BTB/POZ domain-containing protein 9-like protein</fullName>
    </submittedName>
</protein>
<dbReference type="VEuPathDB" id="VectorBase:LDEU004708"/>
<dbReference type="InterPro" id="IPR052407">
    <property type="entry name" value="BTB_POZ_domain_cont_9"/>
</dbReference>
<accession>A0A443SIH7</accession>
<dbReference type="CDD" id="cd18186">
    <property type="entry name" value="BTB_POZ_ZBTB_KLHL-like"/>
    <property type="match status" value="1"/>
</dbReference>
<dbReference type="GO" id="GO:0048512">
    <property type="term" value="P:circadian behavior"/>
    <property type="evidence" value="ECO:0007669"/>
    <property type="project" value="TreeGrafter"/>
</dbReference>
<dbReference type="Gene3D" id="3.30.710.10">
    <property type="entry name" value="Potassium Channel Kv1.1, Chain A"/>
    <property type="match status" value="1"/>
</dbReference>